<accession>A0ABU2FV90</accession>
<organism evidence="1 2">
    <name type="scientific">Haloarcula onubensis</name>
    <dbReference type="NCBI Taxonomy" id="2950539"/>
    <lineage>
        <taxon>Archaea</taxon>
        <taxon>Methanobacteriati</taxon>
        <taxon>Methanobacteriota</taxon>
        <taxon>Stenosarchaea group</taxon>
        <taxon>Halobacteria</taxon>
        <taxon>Halobacteriales</taxon>
        <taxon>Haloarculaceae</taxon>
        <taxon>Haloarcula</taxon>
    </lineage>
</organism>
<dbReference type="EMBL" id="JAMQOS010000010">
    <property type="protein sequence ID" value="MDS0284686.1"/>
    <property type="molecule type" value="Genomic_DNA"/>
</dbReference>
<evidence type="ECO:0000313" key="1">
    <source>
        <dbReference type="EMBL" id="MDS0284686.1"/>
    </source>
</evidence>
<dbReference type="RefSeq" id="WP_310902352.1">
    <property type="nucleotide sequence ID" value="NZ_JAMQOS010000010.1"/>
</dbReference>
<reference evidence="1 2" key="1">
    <citation type="submission" date="2022-06" db="EMBL/GenBank/DDBJ databases">
        <title>Halomicroarcula sp. a new haloarchaeum isolate from saline soil.</title>
        <authorList>
            <person name="Strakova D."/>
            <person name="Galisteo C."/>
            <person name="Sanchez-Porro C."/>
            <person name="Ventosa A."/>
        </authorList>
    </citation>
    <scope>NUCLEOTIDE SEQUENCE [LARGE SCALE GENOMIC DNA]</scope>
    <source>
        <strain evidence="1 2">S3CR25-11</strain>
    </source>
</reference>
<gene>
    <name evidence="1" type="ORF">NDI86_21530</name>
</gene>
<name>A0ABU2FV90_9EURY</name>
<comment type="caution">
    <text evidence="1">The sequence shown here is derived from an EMBL/GenBank/DDBJ whole genome shotgun (WGS) entry which is preliminary data.</text>
</comment>
<dbReference type="Proteomes" id="UP001268864">
    <property type="component" value="Unassembled WGS sequence"/>
</dbReference>
<evidence type="ECO:0008006" key="3">
    <source>
        <dbReference type="Google" id="ProtNLM"/>
    </source>
</evidence>
<protein>
    <recommendedName>
        <fullName evidence="3">DUF2071 domain-containing protein</fullName>
    </recommendedName>
</protein>
<evidence type="ECO:0000313" key="2">
    <source>
        <dbReference type="Proteomes" id="UP001268864"/>
    </source>
</evidence>
<sequence>MYWPDLITLRRIALPVLERNERRLFGRDIMFSKPLQTRGFAGVVLEATVDDVRRQLLNVDNVYPVNTATLKYHETSEGRAYEAGTYALRPEGFLGEIQYHFRLWPHVDGVGISAHRELNPWRRPRDHYAGVDWHVGPGVEKAYELLDIDRSKSVDGIRPR</sequence>
<keyword evidence="2" id="KW-1185">Reference proteome</keyword>
<proteinExistence type="predicted"/>